<dbReference type="Gene3D" id="2.160.20.80">
    <property type="entry name" value="E3 ubiquitin-protein ligase SopA"/>
    <property type="match status" value="1"/>
</dbReference>
<organism evidence="3 4">
    <name type="scientific">Pandoravirus dulcis</name>
    <dbReference type="NCBI Taxonomy" id="1349409"/>
    <lineage>
        <taxon>Viruses</taxon>
        <taxon>Pandoravirus</taxon>
    </lineage>
</organism>
<dbReference type="GO" id="GO:0031146">
    <property type="term" value="P:SCF-dependent proteasomal ubiquitin-dependent protein catabolic process"/>
    <property type="evidence" value="ECO:0007669"/>
    <property type="project" value="TreeGrafter"/>
</dbReference>
<proteinExistence type="predicted"/>
<feature type="region of interest" description="Disordered" evidence="1">
    <location>
        <begin position="727"/>
        <end position="756"/>
    </location>
</feature>
<dbReference type="SUPFAM" id="SSF141571">
    <property type="entry name" value="Pentapeptide repeat-like"/>
    <property type="match status" value="1"/>
</dbReference>
<dbReference type="Pfam" id="PF12937">
    <property type="entry name" value="F-box-like"/>
    <property type="match status" value="1"/>
</dbReference>
<dbReference type="GeneID" id="16512201"/>
<dbReference type="EMBL" id="KC977570">
    <property type="protein sequence ID" value="AGO82881.1"/>
    <property type="molecule type" value="Genomic_DNA"/>
</dbReference>
<gene>
    <name evidence="3" type="ORF">pdul_cds_717</name>
</gene>
<reference evidence="3 4" key="1">
    <citation type="journal article" date="2013" name="Science">
        <title>Pandoraviruses: amoeba viruses with genomes up to 2.5 Mb reaching that of parasitic eukaryotes.</title>
        <authorList>
            <person name="Philippe N."/>
            <person name="Legendre M."/>
            <person name="Doutre G."/>
            <person name="Coute Y."/>
            <person name="Poirot O."/>
            <person name="Lescot M."/>
            <person name="Arslan D."/>
            <person name="Seltzer V."/>
            <person name="Bertaux L."/>
            <person name="Bruley C."/>
            <person name="Garin J."/>
            <person name="Claverie J.M."/>
            <person name="Abergel C."/>
        </authorList>
    </citation>
    <scope>NUCLEOTIDE SEQUENCE [LARGE SCALE GENOMIC DNA]</scope>
    <source>
        <strain evidence="3">Melbourne</strain>
    </source>
</reference>
<protein>
    <submittedName>
        <fullName evidence="3">F-box domain containing protein</fullName>
    </submittedName>
</protein>
<accession>S4VXT6</accession>
<dbReference type="PANTHER" id="PTHR12874">
    <property type="entry name" value="F-BOX ONLY PROTEIN 48-RELATED"/>
    <property type="match status" value="1"/>
</dbReference>
<dbReference type="PANTHER" id="PTHR12874:SF9">
    <property type="entry name" value="F-BOX ONLY PROTEIN 48"/>
    <property type="match status" value="1"/>
</dbReference>
<evidence type="ECO:0000313" key="3">
    <source>
        <dbReference type="EMBL" id="AGO82881.1"/>
    </source>
</evidence>
<sequence length="853" mass="91249">MGDTATEPKTKRKAAHGAEAEEDKRVDGVLWRLPCRKRPRRRHDARHRCNRSPPSVTGTQPNNRQGGGGKRRACAPSVAHMPDELIERVLGLLSGRDLAAVACTCRAAARVADCERLWKAAYRRDICPAGPPIEHADHEAHGKSTRWLYGLMAAPVGRVRLGPTGRLTARLVVSNGAVARSGEFDVVVADTGDSAKFVLSGYGAESKTNQIHEGRFVRGSLVGPGRAVALHKTADRGVHMTFRGPFVDGLANGLVRIEHDSGTVETSEFTRSVASGRFVRVFADGSADAGSAATGGLRDAITSVERTPSGTLSERVIAQGEPSIELIRRYNEVSPRNDGPTMRCASHHKDGTRIIHWTRRQTPETDVSCVCQSARGVVRYTVADRVIVADASGLCFLAVGRTHADRRLAGRRWMARAGAERAAKDDDVLHGLPDASASTDTSIEARVCEFGKRIKDMTADTLVPLLGRASLTSTAQAPHAVGPMADPCDDSGGTCDDRPPFGIVVFGGVDETNVVVDDVDREQGGGGGDHAKAMRGRGRCPWVRCFLAGTSVPAGECALFASGRFYRADLLRDWLAFATCDPETGDAVAPGNPAPIAWRPWMQCAPPAVLAWAVRHMASSVALGGGSNALREAVVADLLRATVVGALGTPMRSGLDVLTAAAMRQWKGQRQGANRDGSHDKDNKDNKDNGENDGTTDGDGADEGPTLTPGFDYISLAHLELRHPQWDPRGKWTFGPPAVPPEDPTMGEHERDPDGPPARFVESHDILRVALDGPSTFVGARLRNVFFFGHAFRAASFAAAALDRCAFVGCTFDGDCIFARAVLVDCGFHACRDAQGRPVDARSLRTAFHAVVS</sequence>
<feature type="domain" description="F-box" evidence="2">
    <location>
        <begin position="75"/>
        <end position="121"/>
    </location>
</feature>
<dbReference type="RefSeq" id="YP_008319550.1">
    <property type="nucleotide sequence ID" value="NC_021858.1"/>
</dbReference>
<dbReference type="Proteomes" id="UP000201566">
    <property type="component" value="Segment"/>
</dbReference>
<evidence type="ECO:0000313" key="4">
    <source>
        <dbReference type="Proteomes" id="UP000201566"/>
    </source>
</evidence>
<dbReference type="InterPro" id="IPR036047">
    <property type="entry name" value="F-box-like_dom_sf"/>
</dbReference>
<dbReference type="InterPro" id="IPR001810">
    <property type="entry name" value="F-box_dom"/>
</dbReference>
<feature type="compositionally biased region" description="Basic and acidic residues" evidence="1">
    <location>
        <begin position="676"/>
        <end position="690"/>
    </location>
</feature>
<feature type="region of interest" description="Disordered" evidence="1">
    <location>
        <begin position="666"/>
        <end position="707"/>
    </location>
</feature>
<dbReference type="Gene3D" id="1.20.1280.50">
    <property type="match status" value="1"/>
</dbReference>
<feature type="compositionally biased region" description="Basic residues" evidence="1">
    <location>
        <begin position="37"/>
        <end position="50"/>
    </location>
</feature>
<dbReference type="KEGG" id="vg:16512201"/>
<evidence type="ECO:0000256" key="1">
    <source>
        <dbReference type="SAM" id="MobiDB-lite"/>
    </source>
</evidence>
<feature type="region of interest" description="Disordered" evidence="1">
    <location>
        <begin position="1"/>
        <end position="23"/>
    </location>
</feature>
<dbReference type="PROSITE" id="PS50181">
    <property type="entry name" value="FBOX"/>
    <property type="match status" value="1"/>
</dbReference>
<feature type="compositionally biased region" description="Polar residues" evidence="1">
    <location>
        <begin position="52"/>
        <end position="64"/>
    </location>
</feature>
<evidence type="ECO:0000259" key="2">
    <source>
        <dbReference type="PROSITE" id="PS50181"/>
    </source>
</evidence>
<dbReference type="GO" id="GO:0019005">
    <property type="term" value="C:SCF ubiquitin ligase complex"/>
    <property type="evidence" value="ECO:0007669"/>
    <property type="project" value="TreeGrafter"/>
</dbReference>
<name>S4VXT6_9VIRU</name>
<dbReference type="CDD" id="cd09917">
    <property type="entry name" value="F-box_SF"/>
    <property type="match status" value="1"/>
</dbReference>
<dbReference type="SUPFAM" id="SSF81383">
    <property type="entry name" value="F-box domain"/>
    <property type="match status" value="1"/>
</dbReference>
<feature type="region of interest" description="Disordered" evidence="1">
    <location>
        <begin position="37"/>
        <end position="75"/>
    </location>
</feature>